<accession>A0AAW0NTL3</accession>
<keyword evidence="4" id="KW-1185">Reference proteome</keyword>
<evidence type="ECO:0000313" key="4">
    <source>
        <dbReference type="Proteomes" id="UP001460270"/>
    </source>
</evidence>
<dbReference type="InterPro" id="IPR036691">
    <property type="entry name" value="Endo/exonu/phosph_ase_sf"/>
</dbReference>
<dbReference type="AlphaFoldDB" id="A0AAW0NTL3"/>
<dbReference type="PANTHER" id="PTHR43250:SF2">
    <property type="entry name" value="EXODEOXYRIBONUCLEASE III"/>
    <property type="match status" value="1"/>
</dbReference>
<dbReference type="InterPro" id="IPR037493">
    <property type="entry name" value="ExoIII-like"/>
</dbReference>
<gene>
    <name evidence="3" type="ORF">WMY93_015759</name>
</gene>
<dbReference type="InterPro" id="IPR005135">
    <property type="entry name" value="Endo/exonuclease/phosphatase"/>
</dbReference>
<evidence type="ECO:0000256" key="1">
    <source>
        <dbReference type="SAM" id="MobiDB-lite"/>
    </source>
</evidence>
<name>A0AAW0NTL3_9GOBI</name>
<dbReference type="Pfam" id="PF03372">
    <property type="entry name" value="Exo_endo_phos"/>
    <property type="match status" value="1"/>
</dbReference>
<evidence type="ECO:0000259" key="2">
    <source>
        <dbReference type="Pfam" id="PF03372"/>
    </source>
</evidence>
<proteinExistence type="predicted"/>
<protein>
    <recommendedName>
        <fullName evidence="2">Endonuclease/exonuclease/phosphatase domain-containing protein</fullName>
    </recommendedName>
</protein>
<dbReference type="Proteomes" id="UP001460270">
    <property type="component" value="Unassembled WGS sequence"/>
</dbReference>
<dbReference type="PANTHER" id="PTHR43250">
    <property type="entry name" value="EXODEOXYRIBONUCLEASE III"/>
    <property type="match status" value="1"/>
</dbReference>
<dbReference type="CDD" id="cd09076">
    <property type="entry name" value="L1-EN"/>
    <property type="match status" value="1"/>
</dbReference>
<dbReference type="GO" id="GO:0008311">
    <property type="term" value="F:double-stranded DNA 3'-5' DNA exonuclease activity"/>
    <property type="evidence" value="ECO:0007669"/>
    <property type="project" value="InterPro"/>
</dbReference>
<dbReference type="SUPFAM" id="SSF56219">
    <property type="entry name" value="DNase I-like"/>
    <property type="match status" value="1"/>
</dbReference>
<reference evidence="4" key="1">
    <citation type="submission" date="2024-04" db="EMBL/GenBank/DDBJ databases">
        <title>Salinicola lusitanus LLJ914,a marine bacterium isolated from the Okinawa Trough.</title>
        <authorList>
            <person name="Li J."/>
        </authorList>
    </citation>
    <scope>NUCLEOTIDE SEQUENCE [LARGE SCALE GENOMIC DNA]</scope>
</reference>
<dbReference type="Gene3D" id="3.60.10.10">
    <property type="entry name" value="Endonuclease/exonuclease/phosphatase"/>
    <property type="match status" value="1"/>
</dbReference>
<comment type="caution">
    <text evidence="3">The sequence shown here is derived from an EMBL/GenBank/DDBJ whole genome shotgun (WGS) entry which is preliminary data.</text>
</comment>
<dbReference type="EMBL" id="JBBPFD010000011">
    <property type="protein sequence ID" value="KAK7907147.1"/>
    <property type="molecule type" value="Genomic_DNA"/>
</dbReference>
<feature type="region of interest" description="Disordered" evidence="1">
    <location>
        <begin position="1"/>
        <end position="48"/>
    </location>
</feature>
<dbReference type="GO" id="GO:0006281">
    <property type="term" value="P:DNA repair"/>
    <property type="evidence" value="ECO:0007669"/>
    <property type="project" value="InterPro"/>
</dbReference>
<organism evidence="3 4">
    <name type="scientific">Mugilogobius chulae</name>
    <name type="common">yellowstripe goby</name>
    <dbReference type="NCBI Taxonomy" id="88201"/>
    <lineage>
        <taxon>Eukaryota</taxon>
        <taxon>Metazoa</taxon>
        <taxon>Chordata</taxon>
        <taxon>Craniata</taxon>
        <taxon>Vertebrata</taxon>
        <taxon>Euteleostomi</taxon>
        <taxon>Actinopterygii</taxon>
        <taxon>Neopterygii</taxon>
        <taxon>Teleostei</taxon>
        <taxon>Neoteleostei</taxon>
        <taxon>Acanthomorphata</taxon>
        <taxon>Gobiaria</taxon>
        <taxon>Gobiiformes</taxon>
        <taxon>Gobioidei</taxon>
        <taxon>Gobiidae</taxon>
        <taxon>Gobionellinae</taxon>
        <taxon>Mugilogobius</taxon>
    </lineage>
</organism>
<feature type="domain" description="Endonuclease/exonuclease/phosphatase" evidence="2">
    <location>
        <begin position="63"/>
        <end position="293"/>
    </location>
</feature>
<sequence length="582" mass="67212">MIVSRQSSSTKDKAGPSAAMSQKNNRGGTPFLDSRTASNDDAGLNPAADDGRLRIRGRMLKVGTWNVRTLNKPGQFENLKKEASALQIDILGLAETRWKDEGRISEEEYDIIYSGGEKHSYGVGILMRRHIAVSMLGFWPISERLIMMKISGAPVNVNIMQVYAPTSDHSYEELESFYASINEAMRYVQSGEVVIVMGDWNAKLGEEYEYPITGRYGIGERNERGEELAHFCRTNNFVVANTLFQHPKRRLYTWKSPGGNYRNQIDYILVNARFRNCIKQAKTYPGADIGSDHNPVVMKIKVKLKKLKKQKPFEHLELNKLKEKQYQENYNIQVQNMYNKLALQESPQGEEEEIEHQWNIMRESLTKAAQAVLPRKKKEAKQPWMTNDILQKMSERKKVKNIDPHKYYKLDKEIEVACLQARECYWDEMCSRIEVLEVSHRYREMYNKVKEITGESPKKTRLTNIRDKDGRMLFDETEIKQRWEEYITQLYNDIREEPTICLTEEGEDILVSEVEKAIRDLKAEKAAGPDQVYTEMLKALDEHGVSQVHELCMHRCCSFSVWLPIPEPSPKSPGEPLAFGPH</sequence>
<evidence type="ECO:0000313" key="3">
    <source>
        <dbReference type="EMBL" id="KAK7907147.1"/>
    </source>
</evidence>